<dbReference type="InterPro" id="IPR044992">
    <property type="entry name" value="ChyE-like"/>
</dbReference>
<evidence type="ECO:0000313" key="3">
    <source>
        <dbReference type="Proteomes" id="UP000293360"/>
    </source>
</evidence>
<dbReference type="AlphaFoldDB" id="A0A4V1XB52"/>
<evidence type="ECO:0000259" key="1">
    <source>
        <dbReference type="Pfam" id="PF00117"/>
    </source>
</evidence>
<reference evidence="2 3" key="1">
    <citation type="submission" date="2018-06" db="EMBL/GenBank/DDBJ databases">
        <title>Complete Genomes of Monosporascus.</title>
        <authorList>
            <person name="Robinson A.J."/>
            <person name="Natvig D.O."/>
        </authorList>
    </citation>
    <scope>NUCLEOTIDE SEQUENCE [LARGE SCALE GENOMIC DNA]</scope>
    <source>
        <strain evidence="2 3">CBS 110550</strain>
    </source>
</reference>
<dbReference type="Proteomes" id="UP000293360">
    <property type="component" value="Unassembled WGS sequence"/>
</dbReference>
<name>A0A4V1XB52_9PEZI</name>
<dbReference type="InterPro" id="IPR029062">
    <property type="entry name" value="Class_I_gatase-like"/>
</dbReference>
<sequence>MAPPEARVVLSEHPDSVRMLVLETDEAHPETQEEIGSYGAIMNELFREAGEEHDPKLGIETVMRFVPEPDGGRVPEPEDIGDDVHAILITGSRYDAHGDDEWTVKLLKLIRWIWTNRPDIKLTGICFGHQVLCRVLGSEVEPNPEGEWELAHTALDLTEVGCKLFGLPEGETRIHLHQMHLDHVVNAPSPSTTDLLEPGTKVHVWGRSEHTEVQGVYIQRRLFTSQGHMEFDDKMVRRQLDMRVKSGAVTFDEATEAAEKANWMHDGVRVAQAVLRFFHGDDDAIEAS</sequence>
<dbReference type="STRING" id="155417.A0A4V1XB52"/>
<feature type="domain" description="Glutamine amidotransferase" evidence="1">
    <location>
        <begin position="104"/>
        <end position="232"/>
    </location>
</feature>
<organism evidence="2 3">
    <name type="scientific">Monosporascus ibericus</name>
    <dbReference type="NCBI Taxonomy" id="155417"/>
    <lineage>
        <taxon>Eukaryota</taxon>
        <taxon>Fungi</taxon>
        <taxon>Dikarya</taxon>
        <taxon>Ascomycota</taxon>
        <taxon>Pezizomycotina</taxon>
        <taxon>Sordariomycetes</taxon>
        <taxon>Xylariomycetidae</taxon>
        <taxon>Xylariales</taxon>
        <taxon>Xylariales incertae sedis</taxon>
        <taxon>Monosporascus</taxon>
    </lineage>
</organism>
<dbReference type="OrthoDB" id="92161at2759"/>
<proteinExistence type="predicted"/>
<dbReference type="CDD" id="cd01741">
    <property type="entry name" value="GATase1_1"/>
    <property type="match status" value="1"/>
</dbReference>
<dbReference type="InterPro" id="IPR017926">
    <property type="entry name" value="GATASE"/>
</dbReference>
<dbReference type="GO" id="GO:0005634">
    <property type="term" value="C:nucleus"/>
    <property type="evidence" value="ECO:0007669"/>
    <property type="project" value="TreeGrafter"/>
</dbReference>
<evidence type="ECO:0000313" key="2">
    <source>
        <dbReference type="EMBL" id="RYP05039.1"/>
    </source>
</evidence>
<dbReference type="PANTHER" id="PTHR42695:SF4">
    <property type="entry name" value="GLUTAMINE AMIDOTRANSFERASE DOMAIN-CONTAINING PROTEIN"/>
    <property type="match status" value="1"/>
</dbReference>
<dbReference type="PANTHER" id="PTHR42695">
    <property type="entry name" value="GLUTAMINE AMIDOTRANSFERASE YLR126C-RELATED"/>
    <property type="match status" value="1"/>
</dbReference>
<dbReference type="SUPFAM" id="SSF52317">
    <property type="entry name" value="Class I glutamine amidotransferase-like"/>
    <property type="match status" value="1"/>
</dbReference>
<dbReference type="Gene3D" id="3.40.50.880">
    <property type="match status" value="1"/>
</dbReference>
<keyword evidence="3" id="KW-1185">Reference proteome</keyword>
<dbReference type="EMBL" id="QJNU01000184">
    <property type="protein sequence ID" value="RYP05039.1"/>
    <property type="molecule type" value="Genomic_DNA"/>
</dbReference>
<protein>
    <recommendedName>
        <fullName evidence="1">Glutamine amidotransferase domain-containing protein</fullName>
    </recommendedName>
</protein>
<dbReference type="GO" id="GO:0005829">
    <property type="term" value="C:cytosol"/>
    <property type="evidence" value="ECO:0007669"/>
    <property type="project" value="TreeGrafter"/>
</dbReference>
<comment type="caution">
    <text evidence="2">The sequence shown here is derived from an EMBL/GenBank/DDBJ whole genome shotgun (WGS) entry which is preliminary data.</text>
</comment>
<dbReference type="Pfam" id="PF00117">
    <property type="entry name" value="GATase"/>
    <property type="match status" value="1"/>
</dbReference>
<gene>
    <name evidence="2" type="ORF">DL764_004058</name>
</gene>
<accession>A0A4V1XB52</accession>